<comment type="cofactor">
    <cofactor evidence="1 6">
        <name>heme</name>
        <dbReference type="ChEBI" id="CHEBI:30413"/>
    </cofactor>
</comment>
<dbReference type="InterPro" id="IPR001128">
    <property type="entry name" value="Cyt_P450"/>
</dbReference>
<dbReference type="Pfam" id="PF00067">
    <property type="entry name" value="p450"/>
    <property type="match status" value="1"/>
</dbReference>
<evidence type="ECO:0000256" key="2">
    <source>
        <dbReference type="ARBA" id="ARBA00010617"/>
    </source>
</evidence>
<dbReference type="PRINTS" id="PR00385">
    <property type="entry name" value="P450"/>
</dbReference>
<keyword evidence="4 6" id="KW-0479">Metal-binding</keyword>
<keyword evidence="7" id="KW-0560">Oxidoreductase</keyword>
<feature type="transmembrane region" description="Helical" evidence="8">
    <location>
        <begin position="12"/>
        <end position="31"/>
    </location>
</feature>
<keyword evidence="5 6" id="KW-0408">Iron</keyword>
<dbReference type="InterPro" id="IPR017972">
    <property type="entry name" value="Cyt_P450_CS"/>
</dbReference>
<dbReference type="InterPro" id="IPR002403">
    <property type="entry name" value="Cyt_P450_E_grp-IV"/>
</dbReference>
<organism evidence="9 10">
    <name type="scientific">Zymoseptoria brevis</name>
    <dbReference type="NCBI Taxonomy" id="1047168"/>
    <lineage>
        <taxon>Eukaryota</taxon>
        <taxon>Fungi</taxon>
        <taxon>Dikarya</taxon>
        <taxon>Ascomycota</taxon>
        <taxon>Pezizomycotina</taxon>
        <taxon>Dothideomycetes</taxon>
        <taxon>Dothideomycetidae</taxon>
        <taxon>Mycosphaerellales</taxon>
        <taxon>Mycosphaerellaceae</taxon>
        <taxon>Zymoseptoria</taxon>
    </lineage>
</organism>
<dbReference type="STRING" id="1047168.A0A0F4GG60"/>
<dbReference type="PROSITE" id="PS00086">
    <property type="entry name" value="CYTOCHROME_P450"/>
    <property type="match status" value="1"/>
</dbReference>
<dbReference type="CDD" id="cd11058">
    <property type="entry name" value="CYP60B-like"/>
    <property type="match status" value="1"/>
</dbReference>
<keyword evidence="8" id="KW-1133">Transmembrane helix</keyword>
<dbReference type="Gene3D" id="1.10.630.10">
    <property type="entry name" value="Cytochrome P450"/>
    <property type="match status" value="1"/>
</dbReference>
<dbReference type="PANTHER" id="PTHR24305:SF210">
    <property type="entry name" value="CYTOCHROME P450 MONOOXYGENASE ASQL-RELATED"/>
    <property type="match status" value="1"/>
</dbReference>
<keyword evidence="3 6" id="KW-0349">Heme</keyword>
<sequence length="520" mass="58546">MNENMPPTLTLATASVLIATFFIFILYRIIFHPLRSFPGPWLNATTELPSALKLAKGQQHTYYHRLHQKYGPVLRTAPNELTFTSDQAWNDVYGLKNGVVLEKSPIFIGIVSPMNGCVGVGLAKGKEHTRQRRALAPGLSKTALYKQEEIIQRHVSALLDLLRKNVEQDEPSNIAEYFSFTTFDAIGDLSFSEPFGCLKQNKTTEWASAMRQVVIFASYDQAIRRVAGVDTWLRNLLLKVCMPAKAAHWRMLHVKKSLEKTAQRLEKPDSEKQDMIYHLLREKDPKKSLNHDEIKLNMMLYISAGSETTSITLTAWAYLIGTHSEAYRQLTTEIRSSISSSADIKVDTVMSLPYLGATINEAMRLFPPGAVAMQRMVPPGGVTIDGHYVPGGTTVSVAPWAASRSPDNFHEPDSFRPERWLQTLNQYQDKAFANDRLGASRPFGYGPKRCIGEDLSYLEARLIISHLLFTFDMELVDGHSPGAEANLRWGLRSDSESIQLYQVLMKPDLWVRLTKRTDVG</sequence>
<name>A0A0F4GG60_9PEZI</name>
<keyword evidence="8" id="KW-0472">Membrane</keyword>
<evidence type="ECO:0000313" key="9">
    <source>
        <dbReference type="EMBL" id="KJX96258.1"/>
    </source>
</evidence>
<dbReference type="InterPro" id="IPR050121">
    <property type="entry name" value="Cytochrome_P450_monoxygenase"/>
</dbReference>
<dbReference type="EMBL" id="LAFY01000678">
    <property type="protein sequence ID" value="KJX96258.1"/>
    <property type="molecule type" value="Genomic_DNA"/>
</dbReference>
<dbReference type="OrthoDB" id="1470350at2759"/>
<evidence type="ECO:0000313" key="10">
    <source>
        <dbReference type="Proteomes" id="UP000033647"/>
    </source>
</evidence>
<protein>
    <submittedName>
        <fullName evidence="9">Cytochrome p450 monooxygenase like protein</fullName>
    </submittedName>
</protein>
<dbReference type="InterPro" id="IPR036396">
    <property type="entry name" value="Cyt_P450_sf"/>
</dbReference>
<evidence type="ECO:0000256" key="8">
    <source>
        <dbReference type="SAM" id="Phobius"/>
    </source>
</evidence>
<dbReference type="GO" id="GO:0004497">
    <property type="term" value="F:monooxygenase activity"/>
    <property type="evidence" value="ECO:0007669"/>
    <property type="project" value="UniProtKB-KW"/>
</dbReference>
<keyword evidence="7 9" id="KW-0503">Monooxygenase</keyword>
<gene>
    <name evidence="9" type="ORF">TI39_contig686g00008</name>
</gene>
<dbReference type="AlphaFoldDB" id="A0A0F4GG60"/>
<dbReference type="GO" id="GO:0016705">
    <property type="term" value="F:oxidoreductase activity, acting on paired donors, with incorporation or reduction of molecular oxygen"/>
    <property type="evidence" value="ECO:0007669"/>
    <property type="project" value="InterPro"/>
</dbReference>
<comment type="caution">
    <text evidence="9">The sequence shown here is derived from an EMBL/GenBank/DDBJ whole genome shotgun (WGS) entry which is preliminary data.</text>
</comment>
<evidence type="ECO:0000256" key="7">
    <source>
        <dbReference type="RuleBase" id="RU000461"/>
    </source>
</evidence>
<evidence type="ECO:0000256" key="3">
    <source>
        <dbReference type="ARBA" id="ARBA00022617"/>
    </source>
</evidence>
<reference evidence="9 10" key="1">
    <citation type="submission" date="2015-03" db="EMBL/GenBank/DDBJ databases">
        <title>RNA-seq based gene annotation and comparative genomics of four Zymoseptoria species reveal species-specific pathogenicity related genes and transposable element activity.</title>
        <authorList>
            <person name="Grandaubert J."/>
            <person name="Bhattacharyya A."/>
            <person name="Stukenbrock E.H."/>
        </authorList>
    </citation>
    <scope>NUCLEOTIDE SEQUENCE [LARGE SCALE GENOMIC DNA]</scope>
    <source>
        <strain evidence="9 10">Zb18110</strain>
    </source>
</reference>
<dbReference type="PANTHER" id="PTHR24305">
    <property type="entry name" value="CYTOCHROME P450"/>
    <property type="match status" value="1"/>
</dbReference>
<dbReference type="PRINTS" id="PR00465">
    <property type="entry name" value="EP450IV"/>
</dbReference>
<evidence type="ECO:0000256" key="5">
    <source>
        <dbReference type="ARBA" id="ARBA00023004"/>
    </source>
</evidence>
<comment type="similarity">
    <text evidence="2 7">Belongs to the cytochrome P450 family.</text>
</comment>
<proteinExistence type="inferred from homology"/>
<dbReference type="GO" id="GO:0020037">
    <property type="term" value="F:heme binding"/>
    <property type="evidence" value="ECO:0007669"/>
    <property type="project" value="InterPro"/>
</dbReference>
<dbReference type="SUPFAM" id="SSF48264">
    <property type="entry name" value="Cytochrome P450"/>
    <property type="match status" value="1"/>
</dbReference>
<keyword evidence="8" id="KW-0812">Transmembrane</keyword>
<accession>A0A0F4GG60</accession>
<feature type="binding site" description="axial binding residue" evidence="6">
    <location>
        <position position="450"/>
    </location>
    <ligand>
        <name>heme</name>
        <dbReference type="ChEBI" id="CHEBI:30413"/>
    </ligand>
    <ligandPart>
        <name>Fe</name>
        <dbReference type="ChEBI" id="CHEBI:18248"/>
    </ligandPart>
</feature>
<keyword evidence="10" id="KW-1185">Reference proteome</keyword>
<evidence type="ECO:0000256" key="4">
    <source>
        <dbReference type="ARBA" id="ARBA00022723"/>
    </source>
</evidence>
<evidence type="ECO:0000256" key="1">
    <source>
        <dbReference type="ARBA" id="ARBA00001971"/>
    </source>
</evidence>
<dbReference type="GO" id="GO:0005506">
    <property type="term" value="F:iron ion binding"/>
    <property type="evidence" value="ECO:0007669"/>
    <property type="project" value="InterPro"/>
</dbReference>
<evidence type="ECO:0000256" key="6">
    <source>
        <dbReference type="PIRSR" id="PIRSR602403-1"/>
    </source>
</evidence>
<dbReference type="Proteomes" id="UP000033647">
    <property type="component" value="Unassembled WGS sequence"/>
</dbReference>